<evidence type="ECO:0000313" key="9">
    <source>
        <dbReference type="Proteomes" id="UP000199400"/>
    </source>
</evidence>
<evidence type="ECO:0000313" key="8">
    <source>
        <dbReference type="EMBL" id="SFE21779.1"/>
    </source>
</evidence>
<dbReference type="RefSeq" id="WP_170135764.1">
    <property type="nucleotide sequence ID" value="NZ_FOMX01000010.1"/>
</dbReference>
<feature type="transmembrane region" description="Helical" evidence="6">
    <location>
        <begin position="202"/>
        <end position="222"/>
    </location>
</feature>
<feature type="transmembrane region" description="Helical" evidence="6">
    <location>
        <begin position="173"/>
        <end position="196"/>
    </location>
</feature>
<evidence type="ECO:0000256" key="3">
    <source>
        <dbReference type="ARBA" id="ARBA00022692"/>
    </source>
</evidence>
<keyword evidence="5 6" id="KW-0472">Membrane</keyword>
<feature type="transmembrane region" description="Helical" evidence="6">
    <location>
        <begin position="59"/>
        <end position="80"/>
    </location>
</feature>
<keyword evidence="4 6" id="KW-1133">Transmembrane helix</keyword>
<evidence type="ECO:0000256" key="2">
    <source>
        <dbReference type="ARBA" id="ARBA00022475"/>
    </source>
</evidence>
<reference evidence="9" key="1">
    <citation type="submission" date="2016-10" db="EMBL/GenBank/DDBJ databases">
        <authorList>
            <person name="Varghese N."/>
            <person name="Submissions S."/>
        </authorList>
    </citation>
    <scope>NUCLEOTIDE SEQUENCE [LARGE SCALE GENOMIC DNA]</scope>
    <source>
        <strain evidence="9">ATCC 25963</strain>
    </source>
</reference>
<dbReference type="AlphaFoldDB" id="A0A1I1YQQ8"/>
<dbReference type="Proteomes" id="UP000199400">
    <property type="component" value="Unassembled WGS sequence"/>
</dbReference>
<dbReference type="PANTHER" id="PTHR42920">
    <property type="entry name" value="OS03G0707200 PROTEIN-RELATED"/>
    <property type="match status" value="1"/>
</dbReference>
<evidence type="ECO:0000256" key="1">
    <source>
        <dbReference type="ARBA" id="ARBA00004651"/>
    </source>
</evidence>
<dbReference type="GO" id="GO:0005886">
    <property type="term" value="C:plasma membrane"/>
    <property type="evidence" value="ECO:0007669"/>
    <property type="project" value="UniProtKB-SubCell"/>
</dbReference>
<comment type="subcellular location">
    <subcellularLocation>
        <location evidence="1">Cell membrane</location>
        <topology evidence="1">Multi-pass membrane protein</topology>
    </subcellularLocation>
</comment>
<feature type="transmembrane region" description="Helical" evidence="6">
    <location>
        <begin position="134"/>
        <end position="152"/>
    </location>
</feature>
<dbReference type="InterPro" id="IPR037185">
    <property type="entry name" value="EmrE-like"/>
</dbReference>
<dbReference type="InterPro" id="IPR051258">
    <property type="entry name" value="Diverse_Substrate_Transporter"/>
</dbReference>
<feature type="domain" description="EamA" evidence="7">
    <location>
        <begin position="137"/>
        <end position="276"/>
    </location>
</feature>
<feature type="transmembrane region" description="Helical" evidence="6">
    <location>
        <begin position="259"/>
        <end position="277"/>
    </location>
</feature>
<accession>A0A1I1YQQ8</accession>
<dbReference type="Pfam" id="PF00892">
    <property type="entry name" value="EamA"/>
    <property type="match status" value="2"/>
</dbReference>
<dbReference type="STRING" id="54.SAMN02745121_03463"/>
<feature type="transmembrane region" description="Helical" evidence="6">
    <location>
        <begin position="229"/>
        <end position="253"/>
    </location>
</feature>
<feature type="transmembrane region" description="Helical" evidence="6">
    <location>
        <begin position="110"/>
        <end position="128"/>
    </location>
</feature>
<dbReference type="InterPro" id="IPR000620">
    <property type="entry name" value="EamA_dom"/>
</dbReference>
<keyword evidence="9" id="KW-1185">Reference proteome</keyword>
<feature type="transmembrane region" description="Helical" evidence="6">
    <location>
        <begin position="30"/>
        <end position="47"/>
    </location>
</feature>
<name>A0A1I1YQQ8_9BACT</name>
<proteinExistence type="predicted"/>
<protein>
    <submittedName>
        <fullName evidence="8">EamA-like transporter family protein</fullName>
    </submittedName>
</protein>
<feature type="transmembrane region" description="Helical" evidence="6">
    <location>
        <begin position="86"/>
        <end position="103"/>
    </location>
</feature>
<keyword evidence="2" id="KW-1003">Cell membrane</keyword>
<organism evidence="8 9">
    <name type="scientific">Nannocystis exedens</name>
    <dbReference type="NCBI Taxonomy" id="54"/>
    <lineage>
        <taxon>Bacteria</taxon>
        <taxon>Pseudomonadati</taxon>
        <taxon>Myxococcota</taxon>
        <taxon>Polyangia</taxon>
        <taxon>Nannocystales</taxon>
        <taxon>Nannocystaceae</taxon>
        <taxon>Nannocystis</taxon>
    </lineage>
</organism>
<evidence type="ECO:0000256" key="6">
    <source>
        <dbReference type="SAM" id="Phobius"/>
    </source>
</evidence>
<evidence type="ECO:0000259" key="7">
    <source>
        <dbReference type="Pfam" id="PF00892"/>
    </source>
</evidence>
<sequence>MRSLLAATLLWAFSFGLIKRHLGGLDPNFVAAMRLVLALPLFLPLLRTRGLGAGVITRLLVIGAVQYGLMYVGYITAFQFAAAHEVVLYTVLTPLYVALICDAQARRFDVVNVALAAMAAAGAAVIQHREGAGVAWLGFLLVQLSSVCFAWGQAAYRRLRRERTELRDREVIALLYLGGVAVTVAATTMSGGWATLARLSSTQWLVFAYLGVLATGVGFYLWNRGAVQVGAGALAVANNLKVPLGVLVALTIFGEQADLLRLGIGGGLMVLAAALAARRGEA</sequence>
<dbReference type="EMBL" id="FOMX01000010">
    <property type="protein sequence ID" value="SFE21779.1"/>
    <property type="molecule type" value="Genomic_DNA"/>
</dbReference>
<evidence type="ECO:0000256" key="5">
    <source>
        <dbReference type="ARBA" id="ARBA00023136"/>
    </source>
</evidence>
<dbReference type="PANTHER" id="PTHR42920:SF24">
    <property type="entry name" value="AROMATIC AMINO ACID EXPORTER YDDG"/>
    <property type="match status" value="1"/>
</dbReference>
<evidence type="ECO:0000256" key="4">
    <source>
        <dbReference type="ARBA" id="ARBA00022989"/>
    </source>
</evidence>
<feature type="domain" description="EamA" evidence="7">
    <location>
        <begin position="4"/>
        <end position="126"/>
    </location>
</feature>
<keyword evidence="3 6" id="KW-0812">Transmembrane</keyword>
<gene>
    <name evidence="8" type="ORF">SAMN02745121_03463</name>
</gene>
<dbReference type="SUPFAM" id="SSF103481">
    <property type="entry name" value="Multidrug resistance efflux transporter EmrE"/>
    <property type="match status" value="1"/>
</dbReference>